<feature type="region of interest" description="Disordered" evidence="6">
    <location>
        <begin position="56"/>
        <end position="79"/>
    </location>
</feature>
<keyword evidence="4 5" id="KW-0408">Iron</keyword>
<dbReference type="GO" id="GO:0010436">
    <property type="term" value="F:carotenoid dioxygenase activity"/>
    <property type="evidence" value="ECO:0007669"/>
    <property type="project" value="TreeGrafter"/>
</dbReference>
<evidence type="ECO:0000256" key="5">
    <source>
        <dbReference type="PIRSR" id="PIRSR604294-1"/>
    </source>
</evidence>
<protein>
    <recommendedName>
        <fullName evidence="9">9-cis-epoxycarotenoid dioxygenase</fullName>
    </recommendedName>
</protein>
<feature type="binding site" evidence="5">
    <location>
        <position position="344"/>
    </location>
    <ligand>
        <name>Fe cation</name>
        <dbReference type="ChEBI" id="CHEBI:24875"/>
        <note>catalytic</note>
    </ligand>
</feature>
<comment type="caution">
    <text evidence="7">The sequence shown here is derived from an EMBL/GenBank/DDBJ whole genome shotgun (WGS) entry which is preliminary data.</text>
</comment>
<evidence type="ECO:0008006" key="9">
    <source>
        <dbReference type="Google" id="ProtNLM"/>
    </source>
</evidence>
<evidence type="ECO:0000256" key="2">
    <source>
        <dbReference type="ARBA" id="ARBA00022723"/>
    </source>
</evidence>
<keyword evidence="8" id="KW-1185">Reference proteome</keyword>
<dbReference type="OrthoDB" id="1069523at2759"/>
<evidence type="ECO:0000256" key="1">
    <source>
        <dbReference type="ARBA" id="ARBA00006787"/>
    </source>
</evidence>
<evidence type="ECO:0000256" key="4">
    <source>
        <dbReference type="ARBA" id="ARBA00023004"/>
    </source>
</evidence>
<name>A0A9Q1Q5H8_9CARY</name>
<feature type="compositionally biased region" description="Pro residues" evidence="6">
    <location>
        <begin position="65"/>
        <end position="79"/>
    </location>
</feature>
<dbReference type="GO" id="GO:0016121">
    <property type="term" value="P:carotene catabolic process"/>
    <property type="evidence" value="ECO:0007669"/>
    <property type="project" value="TreeGrafter"/>
</dbReference>
<comment type="similarity">
    <text evidence="1">Belongs to the carotenoid oxygenase family.</text>
</comment>
<keyword evidence="3" id="KW-0560">Oxidoreductase</keyword>
<keyword evidence="2 5" id="KW-0479">Metal-binding</keyword>
<evidence type="ECO:0000256" key="6">
    <source>
        <dbReference type="SAM" id="MobiDB-lite"/>
    </source>
</evidence>
<dbReference type="Pfam" id="PF03055">
    <property type="entry name" value="RPE65"/>
    <property type="match status" value="2"/>
</dbReference>
<dbReference type="PANTHER" id="PTHR10543">
    <property type="entry name" value="BETA-CAROTENE DIOXYGENASE"/>
    <property type="match status" value="1"/>
</dbReference>
<sequence length="548" mass="60213">MQVNSSLDIPTRTSSIPKIPSDNLLCSSSPSIIIFKFHINPFKSNATITTSSPSFTNLNPLSKTPLPPPPSLSRPPRPNDYPTLNLLQRLAAAALDKIENSLIESPVRAGLEVIGEIPPSLNGVYRRNGANPLLPPSGGHHLFDGDGMIHSVRLGPGKDQAAYCCRFTQTNWLVQEKAMGRPLFPKPVGELHGRTGLARLCLFYARAGVGLVDPVRGIGVANAGLVYCNEKLLAMSEDDLPYHVKINGDDGELETIGRFDFAGQTREVPVELPQPTMIHDFAMTKNFVVVPDSQVVFKLSEMVLGRSPLRFDPDKTARFGVLPKQDRDQSRIKWIEVHDSFCFHFMNAWEEIEPRARPGPGPSNVGKTIVVIGSCMSPPDSMFNEGSDSIQIDLCEIRLDLKTGKSSKRVIVPGMNLEVGQVNKWKLGHTTKYTYMAIAEPWPKCAGIAKVDLETGDVERFIYGHERYGGETCLVPAIAIGDDGEEDEGWILSLVRDEGSESSELVILRAKDMKQIACACMPSRVPYGFHGTFVSQYELAIQSDTTKS</sequence>
<comment type="cofactor">
    <cofactor evidence="5">
        <name>Fe(2+)</name>
        <dbReference type="ChEBI" id="CHEBI:29033"/>
    </cofactor>
    <text evidence="5">Binds 1 Fe(2+) ion per subunit.</text>
</comment>
<feature type="binding site" evidence="5">
    <location>
        <position position="279"/>
    </location>
    <ligand>
        <name>Fe cation</name>
        <dbReference type="ChEBI" id="CHEBI:24875"/>
        <note>catalytic</note>
    </ligand>
</feature>
<feature type="binding site" evidence="5">
    <location>
        <position position="530"/>
    </location>
    <ligand>
        <name>Fe cation</name>
        <dbReference type="ChEBI" id="CHEBI:24875"/>
        <note>catalytic</note>
    </ligand>
</feature>
<evidence type="ECO:0000256" key="3">
    <source>
        <dbReference type="ARBA" id="ARBA00022964"/>
    </source>
</evidence>
<dbReference type="PANTHER" id="PTHR10543:SF101">
    <property type="entry name" value="9-CIS-EPOXYCAROTENOID DIOXYGENASE NCED6, CHLOROPLASTIC"/>
    <property type="match status" value="1"/>
</dbReference>
<dbReference type="EMBL" id="JAKOGI010000890">
    <property type="protein sequence ID" value="KAJ8429479.1"/>
    <property type="molecule type" value="Genomic_DNA"/>
</dbReference>
<dbReference type="AlphaFoldDB" id="A0A9Q1Q5H8"/>
<dbReference type="InterPro" id="IPR004294">
    <property type="entry name" value="Carotenoid_Oase"/>
</dbReference>
<dbReference type="GO" id="GO:0046872">
    <property type="term" value="F:metal ion binding"/>
    <property type="evidence" value="ECO:0007669"/>
    <property type="project" value="UniProtKB-KW"/>
</dbReference>
<dbReference type="GO" id="GO:0009570">
    <property type="term" value="C:chloroplast stroma"/>
    <property type="evidence" value="ECO:0007669"/>
    <property type="project" value="TreeGrafter"/>
</dbReference>
<organism evidence="7 8">
    <name type="scientific">Carnegiea gigantea</name>
    <dbReference type="NCBI Taxonomy" id="171969"/>
    <lineage>
        <taxon>Eukaryota</taxon>
        <taxon>Viridiplantae</taxon>
        <taxon>Streptophyta</taxon>
        <taxon>Embryophyta</taxon>
        <taxon>Tracheophyta</taxon>
        <taxon>Spermatophyta</taxon>
        <taxon>Magnoliopsida</taxon>
        <taxon>eudicotyledons</taxon>
        <taxon>Gunneridae</taxon>
        <taxon>Pentapetalae</taxon>
        <taxon>Caryophyllales</taxon>
        <taxon>Cactineae</taxon>
        <taxon>Cactaceae</taxon>
        <taxon>Cactoideae</taxon>
        <taxon>Echinocereeae</taxon>
        <taxon>Carnegiea</taxon>
    </lineage>
</organism>
<gene>
    <name evidence="7" type="ORF">Cgig2_011065</name>
</gene>
<reference evidence="7" key="1">
    <citation type="submission" date="2022-04" db="EMBL/GenBank/DDBJ databases">
        <title>Carnegiea gigantea Genome sequencing and assembly v2.</title>
        <authorList>
            <person name="Copetti D."/>
            <person name="Sanderson M.J."/>
            <person name="Burquez A."/>
            <person name="Wojciechowski M.F."/>
        </authorList>
    </citation>
    <scope>NUCLEOTIDE SEQUENCE</scope>
    <source>
        <strain evidence="7">SGP5-SGP5p</strain>
        <tissue evidence="7">Aerial part</tissue>
    </source>
</reference>
<accession>A0A9Q1Q5H8</accession>
<dbReference type="Proteomes" id="UP001153076">
    <property type="component" value="Unassembled WGS sequence"/>
</dbReference>
<evidence type="ECO:0000313" key="7">
    <source>
        <dbReference type="EMBL" id="KAJ8429479.1"/>
    </source>
</evidence>
<keyword evidence="3" id="KW-0223">Dioxygenase</keyword>
<proteinExistence type="inferred from homology"/>
<evidence type="ECO:0000313" key="8">
    <source>
        <dbReference type="Proteomes" id="UP001153076"/>
    </source>
</evidence>